<dbReference type="AlphaFoldDB" id="A0A0A0HT05"/>
<organism evidence="1 2">
    <name type="scientific">Paracoccidioides brasiliensis (strain Pb18)</name>
    <dbReference type="NCBI Taxonomy" id="502780"/>
    <lineage>
        <taxon>Eukaryota</taxon>
        <taxon>Fungi</taxon>
        <taxon>Dikarya</taxon>
        <taxon>Ascomycota</taxon>
        <taxon>Pezizomycotina</taxon>
        <taxon>Eurotiomycetes</taxon>
        <taxon>Eurotiomycetidae</taxon>
        <taxon>Onygenales</taxon>
        <taxon>Ajellomycetaceae</taxon>
        <taxon>Paracoccidioides</taxon>
    </lineage>
</organism>
<proteinExistence type="predicted"/>
<sequence length="82" mass="8912">MASPHIPLPCIFPYASEESRDIATNDEAAGHQLGLDMPVNGQYGLSRWCIPAGAGIWEPSRGDRINGPILVSFSGYELVEIR</sequence>
<protein>
    <submittedName>
        <fullName evidence="1">Uncharacterized protein</fullName>
    </submittedName>
</protein>
<reference evidence="1 2" key="1">
    <citation type="journal article" date="2011" name="PLoS Genet.">
        <title>Comparative genomic analysis of human fungal pathogens causing paracoccidioidomycosis.</title>
        <authorList>
            <person name="Desjardins C.A."/>
            <person name="Champion M.D."/>
            <person name="Holder J.W."/>
            <person name="Muszewska A."/>
            <person name="Goldberg J."/>
            <person name="Bailao A.M."/>
            <person name="Brigido M.M."/>
            <person name="Ferreira M.E."/>
            <person name="Garcia A.M."/>
            <person name="Grynberg M."/>
            <person name="Gujja S."/>
            <person name="Heiman D.I."/>
            <person name="Henn M.R."/>
            <person name="Kodira C.D."/>
            <person name="Leon-Narvaez H."/>
            <person name="Longo L.V."/>
            <person name="Ma L.J."/>
            <person name="Malavazi I."/>
            <person name="Matsuo A.L."/>
            <person name="Morais F.V."/>
            <person name="Pereira M."/>
            <person name="Rodriguez-Brito S."/>
            <person name="Sakthikumar S."/>
            <person name="Salem-Izacc S.M."/>
            <person name="Sykes S.M."/>
            <person name="Teixeira M.M."/>
            <person name="Vallejo M.C."/>
            <person name="Walter M.E."/>
            <person name="Yandava C."/>
            <person name="Young S."/>
            <person name="Zeng Q."/>
            <person name="Zucker J."/>
            <person name="Felipe M.S."/>
            <person name="Goldman G.H."/>
            <person name="Haas B.J."/>
            <person name="McEwen J.G."/>
            <person name="Nino-Vega G."/>
            <person name="Puccia R."/>
            <person name="San-Blas G."/>
            <person name="Soares C.M."/>
            <person name="Birren B.W."/>
            <person name="Cuomo C.A."/>
        </authorList>
    </citation>
    <scope>NUCLEOTIDE SEQUENCE [LARGE SCALE GENOMIC DNA]</scope>
    <source>
        <strain evidence="1 2">Pb18</strain>
    </source>
</reference>
<gene>
    <name evidence="1" type="ORF">PADG_12068</name>
</gene>
<name>A0A0A0HT05_PARBD</name>
<dbReference type="RefSeq" id="XP_010761935.1">
    <property type="nucleotide sequence ID" value="XM_010763633.1"/>
</dbReference>
<dbReference type="KEGG" id="pbn:PADG_12068"/>
<accession>A0A0A0HT05</accession>
<dbReference type="GeneID" id="22587965"/>
<dbReference type="HOGENOM" id="CLU_2558914_0_0_1"/>
<dbReference type="VEuPathDB" id="FungiDB:PADG_12068"/>
<dbReference type="Proteomes" id="UP000001628">
    <property type="component" value="Unassembled WGS sequence"/>
</dbReference>
<keyword evidence="2" id="KW-1185">Reference proteome</keyword>
<evidence type="ECO:0000313" key="2">
    <source>
        <dbReference type="Proteomes" id="UP000001628"/>
    </source>
</evidence>
<dbReference type="EMBL" id="KN275964">
    <property type="protein sequence ID" value="KGM91762.1"/>
    <property type="molecule type" value="Genomic_DNA"/>
</dbReference>
<dbReference type="InParanoid" id="A0A0A0HT05"/>
<evidence type="ECO:0000313" key="1">
    <source>
        <dbReference type="EMBL" id="KGM91762.1"/>
    </source>
</evidence>